<protein>
    <submittedName>
        <fullName evidence="2">Uncharacterized protein</fullName>
    </submittedName>
</protein>
<proteinExistence type="predicted"/>
<dbReference type="EMBL" id="BONC01000035">
    <property type="protein sequence ID" value="GIF58608.1"/>
    <property type="molecule type" value="Genomic_DNA"/>
</dbReference>
<feature type="compositionally biased region" description="Low complexity" evidence="1">
    <location>
        <begin position="16"/>
        <end position="25"/>
    </location>
</feature>
<keyword evidence="3" id="KW-1185">Reference proteome</keyword>
<evidence type="ECO:0000256" key="1">
    <source>
        <dbReference type="SAM" id="MobiDB-lite"/>
    </source>
</evidence>
<name>A0ABQ4C757_9ACTN</name>
<evidence type="ECO:0000313" key="2">
    <source>
        <dbReference type="EMBL" id="GIF58608.1"/>
    </source>
</evidence>
<accession>A0ABQ4C757</accession>
<organism evidence="2 3">
    <name type="scientific">Asanoa iriomotensis</name>
    <dbReference type="NCBI Taxonomy" id="234613"/>
    <lineage>
        <taxon>Bacteria</taxon>
        <taxon>Bacillati</taxon>
        <taxon>Actinomycetota</taxon>
        <taxon>Actinomycetes</taxon>
        <taxon>Micromonosporales</taxon>
        <taxon>Micromonosporaceae</taxon>
        <taxon>Asanoa</taxon>
    </lineage>
</organism>
<feature type="region of interest" description="Disordered" evidence="1">
    <location>
        <begin position="1"/>
        <end position="27"/>
    </location>
</feature>
<sequence length="107" mass="11528">MRIPTHRMPPPTPWEPAAARGPARPRGGRLVHRTEVAAEVRWAAGFATVDAVARLATEQELLRHLALTVTLDGGDVVLVARIKDPADTAGRDRLATLLAQLQDPDNG</sequence>
<comment type="caution">
    <text evidence="2">The sequence shown here is derived from an EMBL/GenBank/DDBJ whole genome shotgun (WGS) entry which is preliminary data.</text>
</comment>
<dbReference type="Proteomes" id="UP000624325">
    <property type="component" value="Unassembled WGS sequence"/>
</dbReference>
<gene>
    <name evidence="2" type="ORF">Air01nite_47030</name>
</gene>
<reference evidence="2 3" key="1">
    <citation type="submission" date="2021-01" db="EMBL/GenBank/DDBJ databases">
        <title>Whole genome shotgun sequence of Asanoa iriomotensis NBRC 100142.</title>
        <authorList>
            <person name="Komaki H."/>
            <person name="Tamura T."/>
        </authorList>
    </citation>
    <scope>NUCLEOTIDE SEQUENCE [LARGE SCALE GENOMIC DNA]</scope>
    <source>
        <strain evidence="2 3">NBRC 100142</strain>
    </source>
</reference>
<dbReference type="RefSeq" id="WP_203705269.1">
    <property type="nucleotide sequence ID" value="NZ_BAAALU010000045.1"/>
</dbReference>
<evidence type="ECO:0000313" key="3">
    <source>
        <dbReference type="Proteomes" id="UP000624325"/>
    </source>
</evidence>